<evidence type="ECO:0000256" key="1">
    <source>
        <dbReference type="ARBA" id="ARBA00006886"/>
    </source>
</evidence>
<dbReference type="PANTHER" id="PTHR32268:SF15">
    <property type="entry name" value="HOMOSERINE ACETYLTRANSFERASE FAMILY PROTEIN (AFU_ORTHOLOGUE AFUA_1G15350)"/>
    <property type="match status" value="1"/>
</dbReference>
<reference evidence="3 4" key="1">
    <citation type="journal article" date="2014" name="BMC Genomics">
        <title>Genome sequencing of four Aureobasidium pullulans varieties: biotechnological potential, stress tolerance, and description of new species.</title>
        <authorList>
            <person name="Gostin Ar C."/>
            <person name="Ohm R.A."/>
            <person name="Kogej T."/>
            <person name="Sonjak S."/>
            <person name="Turk M."/>
            <person name="Zajc J."/>
            <person name="Zalar P."/>
            <person name="Grube M."/>
            <person name="Sun H."/>
            <person name="Han J."/>
            <person name="Sharma A."/>
            <person name="Chiniquy J."/>
            <person name="Ngan C.Y."/>
            <person name="Lipzen A."/>
            <person name="Barry K."/>
            <person name="Grigoriev I.V."/>
            <person name="Gunde-Cimerman N."/>
        </authorList>
    </citation>
    <scope>NUCLEOTIDE SEQUENCE [LARGE SCALE GENOMIC DNA]</scope>
    <source>
        <strain evidence="3 4">EXF-150</strain>
    </source>
</reference>
<protein>
    <submittedName>
        <fullName evidence="3">Homoserine acetyltransferase</fullName>
    </submittedName>
</protein>
<evidence type="ECO:0000313" key="3">
    <source>
        <dbReference type="EMBL" id="KEQ84052.1"/>
    </source>
</evidence>
<feature type="domain" description="AB hydrolase-1" evidence="2">
    <location>
        <begin position="64"/>
        <end position="297"/>
    </location>
</feature>
<dbReference type="AlphaFoldDB" id="A0A074XPZ3"/>
<evidence type="ECO:0000259" key="2">
    <source>
        <dbReference type="Pfam" id="PF00561"/>
    </source>
</evidence>
<dbReference type="InterPro" id="IPR000073">
    <property type="entry name" value="AB_hydrolase_1"/>
</dbReference>
<comment type="similarity">
    <text evidence="1">Belongs to the AB hydrolase superfamily. MetX family.</text>
</comment>
<accession>A0A074XPZ3</accession>
<organism evidence="3 4">
    <name type="scientific">Aureobasidium pullulans EXF-150</name>
    <dbReference type="NCBI Taxonomy" id="1043002"/>
    <lineage>
        <taxon>Eukaryota</taxon>
        <taxon>Fungi</taxon>
        <taxon>Dikarya</taxon>
        <taxon>Ascomycota</taxon>
        <taxon>Pezizomycotina</taxon>
        <taxon>Dothideomycetes</taxon>
        <taxon>Dothideomycetidae</taxon>
        <taxon>Dothideales</taxon>
        <taxon>Saccotheciaceae</taxon>
        <taxon>Aureobasidium</taxon>
    </lineage>
</organism>
<proteinExistence type="inferred from homology"/>
<gene>
    <name evidence="3" type="ORF">M438DRAFT_346130</name>
</gene>
<dbReference type="Pfam" id="PF00561">
    <property type="entry name" value="Abhydrolase_1"/>
    <property type="match status" value="1"/>
</dbReference>
<evidence type="ECO:0000313" key="4">
    <source>
        <dbReference type="Proteomes" id="UP000030706"/>
    </source>
</evidence>
<dbReference type="EMBL" id="KL584983">
    <property type="protein sequence ID" value="KEQ84052.1"/>
    <property type="molecule type" value="Genomic_DNA"/>
</dbReference>
<keyword evidence="3" id="KW-0808">Transferase</keyword>
<sequence length="337" mass="37397">MPETKHFTHTIKLSPGSSHAGQDFEGRLAYWSLGDASKPTVLMPTCFAGKLETTTPFLYDPDTSALPLSKYHVLVVGQLGGGESSSPSNQPAPFSGVDFPRVTYEDNIHLQHALCQSLGVKHLEAYIGFSMGGQQAYHMAVLYPDFVSNIVMLATSARTSAHNWNFLEGPKAALESSVDFEDGRYKIQPTRGLRAFGRVYSTWALSQEWYRQECWKATGYDTLEQYLQNNWDKRSNDANDLLSMLWTWQHGDITSCFPEDKGDLPTTLGRIEAKCAIMPSKTDMYFPPEDSEEEVKHVKNGKLAVIPSIYGHLAGGGAGTAEDKKFINEQVAELLKS</sequence>
<dbReference type="GeneID" id="40747908"/>
<dbReference type="Proteomes" id="UP000030706">
    <property type="component" value="Unassembled WGS sequence"/>
</dbReference>
<dbReference type="RefSeq" id="XP_029760239.1">
    <property type="nucleotide sequence ID" value="XM_029905602.1"/>
</dbReference>
<dbReference type="InterPro" id="IPR008220">
    <property type="entry name" value="HAT_MetX-like"/>
</dbReference>
<dbReference type="InterPro" id="IPR029058">
    <property type="entry name" value="AB_hydrolase_fold"/>
</dbReference>
<dbReference type="HOGENOM" id="CLU_028760_2_0_1"/>
<dbReference type="GO" id="GO:0016747">
    <property type="term" value="F:acyltransferase activity, transferring groups other than amino-acyl groups"/>
    <property type="evidence" value="ECO:0007669"/>
    <property type="project" value="InterPro"/>
</dbReference>
<dbReference type="Gene3D" id="3.40.50.1820">
    <property type="entry name" value="alpha/beta hydrolase"/>
    <property type="match status" value="1"/>
</dbReference>
<dbReference type="SUPFAM" id="SSF53474">
    <property type="entry name" value="alpha/beta-Hydrolases"/>
    <property type="match status" value="1"/>
</dbReference>
<dbReference type="OrthoDB" id="9972683at2759"/>
<dbReference type="PANTHER" id="PTHR32268">
    <property type="entry name" value="HOMOSERINE O-ACETYLTRANSFERASE"/>
    <property type="match status" value="1"/>
</dbReference>
<name>A0A074XPZ3_AURPU</name>
<keyword evidence="4" id="KW-1185">Reference proteome</keyword>
<dbReference type="STRING" id="1043002.A0A074XPZ3"/>